<dbReference type="AlphaFoldDB" id="A0A382SSW5"/>
<feature type="non-terminal residue" evidence="1">
    <location>
        <position position="83"/>
    </location>
</feature>
<gene>
    <name evidence="1" type="ORF">METZ01_LOCUS365429</name>
</gene>
<evidence type="ECO:0000313" key="1">
    <source>
        <dbReference type="EMBL" id="SVD12575.1"/>
    </source>
</evidence>
<proteinExistence type="predicted"/>
<sequence length="83" mass="9585">MNSISSIVKHVSNSKLKTIRRRFQKLYGATVADQLLERFYHILGRYGVGIDAHQTERLWSEKDAVLITYADMVYQKGEVPLET</sequence>
<reference evidence="1" key="1">
    <citation type="submission" date="2018-05" db="EMBL/GenBank/DDBJ databases">
        <authorList>
            <person name="Lanie J.A."/>
            <person name="Ng W.-L."/>
            <person name="Kazmierczak K.M."/>
            <person name="Andrzejewski T.M."/>
            <person name="Davidsen T.M."/>
            <person name="Wayne K.J."/>
            <person name="Tettelin H."/>
            <person name="Glass J.I."/>
            <person name="Rusch D."/>
            <person name="Podicherti R."/>
            <person name="Tsui H.-C.T."/>
            <person name="Winkler M.E."/>
        </authorList>
    </citation>
    <scope>NUCLEOTIDE SEQUENCE</scope>
</reference>
<protein>
    <submittedName>
        <fullName evidence="1">Uncharacterized protein</fullName>
    </submittedName>
</protein>
<organism evidence="1">
    <name type="scientific">marine metagenome</name>
    <dbReference type="NCBI Taxonomy" id="408172"/>
    <lineage>
        <taxon>unclassified sequences</taxon>
        <taxon>metagenomes</taxon>
        <taxon>ecological metagenomes</taxon>
    </lineage>
</organism>
<dbReference type="EMBL" id="UINC01131088">
    <property type="protein sequence ID" value="SVD12575.1"/>
    <property type="molecule type" value="Genomic_DNA"/>
</dbReference>
<name>A0A382SSW5_9ZZZZ</name>
<accession>A0A382SSW5</accession>